<comment type="caution">
    <text evidence="9">The sequence shown here is derived from an EMBL/GenBank/DDBJ whole genome shotgun (WGS) entry which is preliminary data.</text>
</comment>
<accession>A0ABT9U6U3</accession>
<evidence type="ECO:0000256" key="6">
    <source>
        <dbReference type="ARBA" id="ARBA00022989"/>
    </source>
</evidence>
<evidence type="ECO:0000256" key="1">
    <source>
        <dbReference type="ARBA" id="ARBA00004651"/>
    </source>
</evidence>
<reference evidence="9 10" key="1">
    <citation type="submission" date="2023-07" db="EMBL/GenBank/DDBJ databases">
        <title>Sorghum-associated microbial communities from plants grown in Nebraska, USA.</title>
        <authorList>
            <person name="Schachtman D."/>
        </authorList>
    </citation>
    <scope>NUCLEOTIDE SEQUENCE [LARGE SCALE GENOMIC DNA]</scope>
    <source>
        <strain evidence="9 10">CC482</strain>
    </source>
</reference>
<evidence type="ECO:0000256" key="4">
    <source>
        <dbReference type="ARBA" id="ARBA00022475"/>
    </source>
</evidence>
<dbReference type="Pfam" id="PF01032">
    <property type="entry name" value="FecCD"/>
    <property type="match status" value="1"/>
</dbReference>
<comment type="subcellular location">
    <subcellularLocation>
        <location evidence="1">Cell membrane</location>
        <topology evidence="1">Multi-pass membrane protein</topology>
    </subcellularLocation>
</comment>
<dbReference type="InterPro" id="IPR037294">
    <property type="entry name" value="ABC_BtuC-like"/>
</dbReference>
<dbReference type="PANTHER" id="PTHR30472">
    <property type="entry name" value="FERRIC ENTEROBACTIN TRANSPORT SYSTEM PERMEASE PROTEIN"/>
    <property type="match status" value="1"/>
</dbReference>
<name>A0ABT9U6U3_PAEHA</name>
<sequence>MTSRLIPVSALFGGIVVAAADLIARTAFLPLDIPVGVFTSGIGAPFFIYLLCRTRNNR</sequence>
<evidence type="ECO:0000256" key="2">
    <source>
        <dbReference type="ARBA" id="ARBA00007935"/>
    </source>
</evidence>
<evidence type="ECO:0000256" key="7">
    <source>
        <dbReference type="ARBA" id="ARBA00023136"/>
    </source>
</evidence>
<organism evidence="9 10">
    <name type="scientific">Paenibacillus harenae</name>
    <dbReference type="NCBI Taxonomy" id="306543"/>
    <lineage>
        <taxon>Bacteria</taxon>
        <taxon>Bacillati</taxon>
        <taxon>Bacillota</taxon>
        <taxon>Bacilli</taxon>
        <taxon>Bacillales</taxon>
        <taxon>Paenibacillaceae</taxon>
        <taxon>Paenibacillus</taxon>
    </lineage>
</organism>
<keyword evidence="10" id="KW-1185">Reference proteome</keyword>
<dbReference type="PANTHER" id="PTHR30472:SF24">
    <property type="entry name" value="FERRIC ENTEROBACTIN TRANSPORT SYSTEM PERMEASE PROTEIN FEPG"/>
    <property type="match status" value="1"/>
</dbReference>
<keyword evidence="4" id="KW-1003">Cell membrane</keyword>
<keyword evidence="6 8" id="KW-1133">Transmembrane helix</keyword>
<evidence type="ECO:0000313" key="9">
    <source>
        <dbReference type="EMBL" id="MDQ0115356.1"/>
    </source>
</evidence>
<comment type="similarity">
    <text evidence="2">Belongs to the binding-protein-dependent transport system permease family. FecCD subfamily.</text>
</comment>
<dbReference type="SUPFAM" id="SSF81345">
    <property type="entry name" value="ABC transporter involved in vitamin B12 uptake, BtuC"/>
    <property type="match status" value="1"/>
</dbReference>
<keyword evidence="7 8" id="KW-0472">Membrane</keyword>
<evidence type="ECO:0000256" key="8">
    <source>
        <dbReference type="SAM" id="Phobius"/>
    </source>
</evidence>
<feature type="transmembrane region" description="Helical" evidence="8">
    <location>
        <begin position="35"/>
        <end position="52"/>
    </location>
</feature>
<gene>
    <name evidence="9" type="ORF">J2T15_004814</name>
</gene>
<dbReference type="InterPro" id="IPR000522">
    <property type="entry name" value="ABC_transptr_permease_BtuC"/>
</dbReference>
<proteinExistence type="inferred from homology"/>
<evidence type="ECO:0000313" key="10">
    <source>
        <dbReference type="Proteomes" id="UP001229346"/>
    </source>
</evidence>
<evidence type="ECO:0000256" key="5">
    <source>
        <dbReference type="ARBA" id="ARBA00022692"/>
    </source>
</evidence>
<protein>
    <submittedName>
        <fullName evidence="9">ABC-type Fe3+-siderophore transport system permease subunit</fullName>
    </submittedName>
</protein>
<dbReference type="EMBL" id="JAUSSU010000010">
    <property type="protein sequence ID" value="MDQ0115356.1"/>
    <property type="molecule type" value="Genomic_DNA"/>
</dbReference>
<evidence type="ECO:0000256" key="3">
    <source>
        <dbReference type="ARBA" id="ARBA00022448"/>
    </source>
</evidence>
<dbReference type="Proteomes" id="UP001229346">
    <property type="component" value="Unassembled WGS sequence"/>
</dbReference>
<keyword evidence="5 8" id="KW-0812">Transmembrane</keyword>
<keyword evidence="3" id="KW-0813">Transport</keyword>
<dbReference type="Gene3D" id="1.10.3470.10">
    <property type="entry name" value="ABC transporter involved in vitamin B12 uptake, BtuC"/>
    <property type="match status" value="1"/>
</dbReference>